<keyword evidence="4 5" id="KW-1015">Disulfide bond</keyword>
<evidence type="ECO:0000313" key="9">
    <source>
        <dbReference type="Proteomes" id="UP001434883"/>
    </source>
</evidence>
<keyword evidence="3" id="KW-0677">Repeat</keyword>
<dbReference type="InterPro" id="IPR036179">
    <property type="entry name" value="Ig-like_dom_sf"/>
</dbReference>
<protein>
    <recommendedName>
        <fullName evidence="10">Neurocan b</fullName>
    </recommendedName>
</protein>
<feature type="disulfide bond" evidence="5">
    <location>
        <begin position="225"/>
        <end position="246"/>
    </location>
</feature>
<dbReference type="Gene3D" id="3.10.100.10">
    <property type="entry name" value="Mannose-Binding Protein A, subunit A"/>
    <property type="match status" value="1"/>
</dbReference>
<dbReference type="EMBL" id="JAHRIN010059743">
    <property type="protein sequence ID" value="MEQ2212406.1"/>
    <property type="molecule type" value="Genomic_DNA"/>
</dbReference>
<dbReference type="SMART" id="SM00445">
    <property type="entry name" value="LINK"/>
    <property type="match status" value="1"/>
</dbReference>
<dbReference type="Proteomes" id="UP001434883">
    <property type="component" value="Unassembled WGS sequence"/>
</dbReference>
<accession>A0ABV0RXL2</accession>
<gene>
    <name evidence="8" type="ORF">XENOCAPTIV_030287</name>
</gene>
<name>A0ABV0RXL2_9TELE</name>
<comment type="caution">
    <text evidence="8">The sequence shown here is derived from an EMBL/GenBank/DDBJ whole genome shotgun (WGS) entry which is preliminary data.</text>
</comment>
<comment type="caution">
    <text evidence="5">Lacks conserved residue(s) required for the propagation of feature annotation.</text>
</comment>
<evidence type="ECO:0000259" key="7">
    <source>
        <dbReference type="PROSITE" id="PS50963"/>
    </source>
</evidence>
<dbReference type="SUPFAM" id="SSF48726">
    <property type="entry name" value="Immunoglobulin"/>
    <property type="match status" value="1"/>
</dbReference>
<keyword evidence="2" id="KW-0964">Secreted</keyword>
<dbReference type="PROSITE" id="PS50835">
    <property type="entry name" value="IG_LIKE"/>
    <property type="match status" value="1"/>
</dbReference>
<evidence type="ECO:0000256" key="3">
    <source>
        <dbReference type="ARBA" id="ARBA00022737"/>
    </source>
</evidence>
<dbReference type="SMART" id="SM00406">
    <property type="entry name" value="IGv"/>
    <property type="match status" value="1"/>
</dbReference>
<keyword evidence="9" id="KW-1185">Reference proteome</keyword>
<dbReference type="SUPFAM" id="SSF56436">
    <property type="entry name" value="C-type lectin-like"/>
    <property type="match status" value="1"/>
</dbReference>
<dbReference type="InterPro" id="IPR016187">
    <property type="entry name" value="CTDL_fold"/>
</dbReference>
<evidence type="ECO:0000256" key="5">
    <source>
        <dbReference type="PROSITE-ProRule" id="PRU00323"/>
    </source>
</evidence>
<dbReference type="InterPro" id="IPR007110">
    <property type="entry name" value="Ig-like_dom"/>
</dbReference>
<dbReference type="InterPro" id="IPR013783">
    <property type="entry name" value="Ig-like_fold"/>
</dbReference>
<dbReference type="Pfam" id="PF07686">
    <property type="entry name" value="V-set"/>
    <property type="match status" value="1"/>
</dbReference>
<dbReference type="InterPro" id="IPR050691">
    <property type="entry name" value="Hyaluronan_bind_Proteoglycan"/>
</dbReference>
<dbReference type="SMART" id="SM00409">
    <property type="entry name" value="IG"/>
    <property type="match status" value="1"/>
</dbReference>
<organism evidence="8 9">
    <name type="scientific">Xenoophorus captivus</name>
    <dbReference type="NCBI Taxonomy" id="1517983"/>
    <lineage>
        <taxon>Eukaryota</taxon>
        <taxon>Metazoa</taxon>
        <taxon>Chordata</taxon>
        <taxon>Craniata</taxon>
        <taxon>Vertebrata</taxon>
        <taxon>Euteleostomi</taxon>
        <taxon>Actinopterygii</taxon>
        <taxon>Neopterygii</taxon>
        <taxon>Teleostei</taxon>
        <taxon>Neoteleostei</taxon>
        <taxon>Acanthomorphata</taxon>
        <taxon>Ovalentaria</taxon>
        <taxon>Atherinomorphae</taxon>
        <taxon>Cyprinodontiformes</taxon>
        <taxon>Goodeidae</taxon>
        <taxon>Xenoophorus</taxon>
    </lineage>
</organism>
<dbReference type="PANTHER" id="PTHR22804">
    <property type="entry name" value="AGGRECAN/VERSICAN PROTEOGLYCAN"/>
    <property type="match status" value="1"/>
</dbReference>
<evidence type="ECO:0000256" key="1">
    <source>
        <dbReference type="ARBA" id="ARBA00004613"/>
    </source>
</evidence>
<dbReference type="Gene3D" id="2.60.40.10">
    <property type="entry name" value="Immunoglobulins"/>
    <property type="match status" value="1"/>
</dbReference>
<evidence type="ECO:0000256" key="2">
    <source>
        <dbReference type="ARBA" id="ARBA00022525"/>
    </source>
</evidence>
<evidence type="ECO:0000313" key="8">
    <source>
        <dbReference type="EMBL" id="MEQ2212406.1"/>
    </source>
</evidence>
<dbReference type="InterPro" id="IPR000538">
    <property type="entry name" value="Link_dom"/>
</dbReference>
<sequence>MFWGTEASLIMILIFLLSLSRSRMVLSRTAAGLQICFALMLLLLSSGPGTASSIVNMRRITHPTVQQMLAGKAVLPCVFTLRTSSSVQPPHLLWTHTKPPAREYDAPLEQIVLSANGDVIKVNKAFSGRVTLPGYSASRLNATMEISSLRTNDSGTYHCQVVVGSDYERDTVPLLVSGVVFHYQAPNVRYALSFTEAQRACQENSAQMASPAQLWAAYHDGLASCSAGWLADQTVRYSVQLPELGCYGHKEYSAGVRNYGKRDPKEMFDVYCFAEELDGTYTHTHEIHLNLSQPLAFIRMLASYSVAILKRCCGDKSFYKTFFLFSPSVNSKNRQ</sequence>
<feature type="domain" description="Link" evidence="7">
    <location>
        <begin position="179"/>
        <end position="274"/>
    </location>
</feature>
<dbReference type="PROSITE" id="PS50963">
    <property type="entry name" value="LINK_2"/>
    <property type="match status" value="1"/>
</dbReference>
<reference evidence="8 9" key="1">
    <citation type="submission" date="2021-06" db="EMBL/GenBank/DDBJ databases">
        <authorList>
            <person name="Palmer J.M."/>
        </authorList>
    </citation>
    <scope>NUCLEOTIDE SEQUENCE [LARGE SCALE GENOMIC DNA]</scope>
    <source>
        <strain evidence="8 9">XC_2019</strain>
        <tissue evidence="8">Muscle</tissue>
    </source>
</reference>
<dbReference type="PANTHER" id="PTHR22804:SF24">
    <property type="entry name" value="NEUROCAN CORE PROTEIN"/>
    <property type="match status" value="1"/>
</dbReference>
<dbReference type="InterPro" id="IPR003599">
    <property type="entry name" value="Ig_sub"/>
</dbReference>
<dbReference type="Pfam" id="PF00193">
    <property type="entry name" value="Xlink"/>
    <property type="match status" value="1"/>
</dbReference>
<evidence type="ECO:0008006" key="10">
    <source>
        <dbReference type="Google" id="ProtNLM"/>
    </source>
</evidence>
<evidence type="ECO:0000259" key="6">
    <source>
        <dbReference type="PROSITE" id="PS50835"/>
    </source>
</evidence>
<evidence type="ECO:0000256" key="4">
    <source>
        <dbReference type="ARBA" id="ARBA00023157"/>
    </source>
</evidence>
<proteinExistence type="predicted"/>
<dbReference type="InterPro" id="IPR013106">
    <property type="entry name" value="Ig_V-set"/>
</dbReference>
<dbReference type="CDD" id="cd03517">
    <property type="entry name" value="Link_domain_CSPGs_modules_1_3"/>
    <property type="match status" value="1"/>
</dbReference>
<dbReference type="InterPro" id="IPR016186">
    <property type="entry name" value="C-type_lectin-like/link_sf"/>
</dbReference>
<feature type="domain" description="Ig-like" evidence="6">
    <location>
        <begin position="48"/>
        <end position="161"/>
    </location>
</feature>
<dbReference type="PRINTS" id="PR01265">
    <property type="entry name" value="LINKMODULE"/>
</dbReference>
<comment type="subcellular location">
    <subcellularLocation>
        <location evidence="1">Secreted</location>
    </subcellularLocation>
</comment>